<evidence type="ECO:0000259" key="2">
    <source>
        <dbReference type="Pfam" id="PF13476"/>
    </source>
</evidence>
<dbReference type="AlphaFoldDB" id="A0A975IIP0"/>
<evidence type="ECO:0000259" key="1">
    <source>
        <dbReference type="Pfam" id="PF13304"/>
    </source>
</evidence>
<dbReference type="GO" id="GO:0016887">
    <property type="term" value="F:ATP hydrolysis activity"/>
    <property type="evidence" value="ECO:0007669"/>
    <property type="project" value="InterPro"/>
</dbReference>
<dbReference type="Proteomes" id="UP000672009">
    <property type="component" value="Chromosome"/>
</dbReference>
<dbReference type="RefSeq" id="WP_210220361.1">
    <property type="nucleotide sequence ID" value="NZ_CP072793.1"/>
</dbReference>
<protein>
    <submittedName>
        <fullName evidence="3">AAA family ATPase</fullName>
    </submittedName>
</protein>
<dbReference type="Pfam" id="PF13304">
    <property type="entry name" value="AAA_21"/>
    <property type="match status" value="1"/>
</dbReference>
<dbReference type="GO" id="GO:0005524">
    <property type="term" value="F:ATP binding"/>
    <property type="evidence" value="ECO:0007669"/>
    <property type="project" value="InterPro"/>
</dbReference>
<dbReference type="PANTHER" id="PTHR43581:SF2">
    <property type="entry name" value="EXCINUCLEASE ATPASE SUBUNIT"/>
    <property type="match status" value="1"/>
</dbReference>
<dbReference type="InterPro" id="IPR027417">
    <property type="entry name" value="P-loop_NTPase"/>
</dbReference>
<feature type="domain" description="Rad50/SbcC-type AAA" evidence="2">
    <location>
        <begin position="5"/>
        <end position="84"/>
    </location>
</feature>
<evidence type="ECO:0000313" key="4">
    <source>
        <dbReference type="Proteomes" id="UP000672009"/>
    </source>
</evidence>
<dbReference type="SUPFAM" id="SSF52540">
    <property type="entry name" value="P-loop containing nucleoside triphosphate hydrolases"/>
    <property type="match status" value="1"/>
</dbReference>
<dbReference type="InterPro" id="IPR003959">
    <property type="entry name" value="ATPase_AAA_core"/>
</dbReference>
<dbReference type="Pfam" id="PF13476">
    <property type="entry name" value="AAA_23"/>
    <property type="match status" value="1"/>
</dbReference>
<dbReference type="GO" id="GO:0006302">
    <property type="term" value="P:double-strand break repair"/>
    <property type="evidence" value="ECO:0007669"/>
    <property type="project" value="InterPro"/>
</dbReference>
<keyword evidence="4" id="KW-1185">Reference proteome</keyword>
<sequence>MYIEKIEIKKFRVLENMEGVNAIRFQPPSGITANPVTGNVVNVIAGVNGTGKTSLLEAIFQAISQPALFFHQKKCGQISIFDFNEVNLDDVPEIYNQLNWMEVLNKISYLNNTNSDINGFDDQPRLIFMPSQQNFQYSPVTQMAVQYVFAQKVDIQKILGNAEFYTKEYVLNKILESNIADPVERTKVAVDAFNSHFLNANLLTKLSNLSKTLFNRPVFSNAANQEVTIDQLSDGEKQLYGRVIALMILNPSNSMILIDEPEIALHPAWQQKIMQIYSRIGRNNQFIVATHSPQIIASVPYKNRILLRKENGKIQPVHMNQPPSGVDVNSILSEIMGADPRPPELLKLYAQYRKFVEESKENTPEALAVKAQLSEESDHSRFMQEMAFLIELRDAV</sequence>
<dbReference type="InterPro" id="IPR038729">
    <property type="entry name" value="Rad50/SbcC_AAA"/>
</dbReference>
<dbReference type="Gene3D" id="3.40.50.300">
    <property type="entry name" value="P-loop containing nucleotide triphosphate hydrolases"/>
    <property type="match status" value="1"/>
</dbReference>
<feature type="domain" description="ATPase AAA-type core" evidence="1">
    <location>
        <begin position="196"/>
        <end position="296"/>
    </location>
</feature>
<gene>
    <name evidence="3" type="ORF">J9260_07350</name>
</gene>
<reference evidence="3" key="1">
    <citation type="submission" date="2021-04" db="EMBL/GenBank/DDBJ databases">
        <title>Genomics, taxonomy and metabolism of representatives of sulfur bacteria of the genus Thiothrix: Thiothrix fructosivorans QT, Thiothrix unzii A1T and three new species, Thiothrix subterranea sp. nov., Thiothrix litoralis sp. nov. and 'Candidatus Thiothrix anitrata' sp. nov.</title>
        <authorList>
            <person name="Ravin N.V."/>
            <person name="Smolyakov D."/>
            <person name="Rudenko T.S."/>
            <person name="Mardanov A.V."/>
            <person name="Beletsky A.V."/>
            <person name="Markov N.D."/>
            <person name="Fomenkov A.I."/>
            <person name="Roberts R.J."/>
            <person name="Karnachuk O.V."/>
            <person name="Novikov A."/>
            <person name="Grabovich M.Y."/>
        </authorList>
    </citation>
    <scope>NUCLEOTIDE SEQUENCE</scope>
    <source>
        <strain evidence="3">A1</strain>
    </source>
</reference>
<proteinExistence type="predicted"/>
<dbReference type="PANTHER" id="PTHR43581">
    <property type="entry name" value="ATP/GTP PHOSPHATASE"/>
    <property type="match status" value="1"/>
</dbReference>
<name>A0A975IIP0_9GAMM</name>
<dbReference type="InterPro" id="IPR051396">
    <property type="entry name" value="Bact_Antivir_Def_Nuclease"/>
</dbReference>
<dbReference type="EMBL" id="CP072793">
    <property type="protein sequence ID" value="QTR54888.1"/>
    <property type="molecule type" value="Genomic_DNA"/>
</dbReference>
<accession>A0A975IIP0</accession>
<dbReference type="KEGG" id="tun:J9260_07350"/>
<organism evidence="3 4">
    <name type="scientific">Thiothrix unzii</name>
    <dbReference type="NCBI Taxonomy" id="111769"/>
    <lineage>
        <taxon>Bacteria</taxon>
        <taxon>Pseudomonadati</taxon>
        <taxon>Pseudomonadota</taxon>
        <taxon>Gammaproteobacteria</taxon>
        <taxon>Thiotrichales</taxon>
        <taxon>Thiotrichaceae</taxon>
        <taxon>Thiothrix</taxon>
    </lineage>
</organism>
<evidence type="ECO:0000313" key="3">
    <source>
        <dbReference type="EMBL" id="QTR54888.1"/>
    </source>
</evidence>